<gene>
    <name evidence="1" type="ORF">OEW28_02910</name>
</gene>
<evidence type="ECO:0000313" key="2">
    <source>
        <dbReference type="Proteomes" id="UP001652542"/>
    </source>
</evidence>
<sequence>MPDHSLKSVTPLGHDMPESVTVGPITIAEVTDIAMASVAARQGRIADVADAAQKIGVTLPEAGRHAAGTPCSAFWTGPEMWMVEAPFATHEDIVAALKPVFGDAASLTEQTDAWVRLRVSGADLPRLFERLCNVDLARSSAGDAIRTMIEHLGAFLLIRRPDEIDVISARSSAASLHHALAAAAKSAF</sequence>
<proteinExistence type="predicted"/>
<dbReference type="Gene3D" id="3.30.1360.120">
    <property type="entry name" value="Probable tRNA modification gtpase trme, domain 1"/>
    <property type="match status" value="1"/>
</dbReference>
<organism evidence="1 2">
    <name type="scientific">Albidovulum marisflavi</name>
    <dbReference type="NCBI Taxonomy" id="2984159"/>
    <lineage>
        <taxon>Bacteria</taxon>
        <taxon>Pseudomonadati</taxon>
        <taxon>Pseudomonadota</taxon>
        <taxon>Alphaproteobacteria</taxon>
        <taxon>Rhodobacterales</taxon>
        <taxon>Paracoccaceae</taxon>
        <taxon>Albidovulum</taxon>
    </lineage>
</organism>
<dbReference type="SUPFAM" id="SSF103025">
    <property type="entry name" value="Folate-binding domain"/>
    <property type="match status" value="1"/>
</dbReference>
<comment type="caution">
    <text evidence="1">The sequence shown here is derived from an EMBL/GenBank/DDBJ whole genome shotgun (WGS) entry which is preliminary data.</text>
</comment>
<name>A0ABT2Z8V3_9RHOB</name>
<evidence type="ECO:0000313" key="1">
    <source>
        <dbReference type="EMBL" id="MCV2867574.1"/>
    </source>
</evidence>
<dbReference type="EMBL" id="JAOWKY010000001">
    <property type="protein sequence ID" value="MCV2867574.1"/>
    <property type="molecule type" value="Genomic_DNA"/>
</dbReference>
<dbReference type="RefSeq" id="WP_263733216.1">
    <property type="nucleotide sequence ID" value="NZ_JAOWKY010000001.1"/>
</dbReference>
<accession>A0ABT2Z8V3</accession>
<keyword evidence="2" id="KW-1185">Reference proteome</keyword>
<dbReference type="Proteomes" id="UP001652542">
    <property type="component" value="Unassembled WGS sequence"/>
</dbReference>
<dbReference type="Gene3D" id="3.30.70.1520">
    <property type="entry name" value="Heterotetrameric sarcosine oxidase"/>
    <property type="match status" value="1"/>
</dbReference>
<dbReference type="InterPro" id="IPR027266">
    <property type="entry name" value="TrmE/GcvT-like"/>
</dbReference>
<reference evidence="1 2" key="1">
    <citation type="submission" date="2022-10" db="EMBL/GenBank/DDBJ databases">
        <title>Defluviimonas sp. nov., isolated from ocean surface water.</title>
        <authorList>
            <person name="He W."/>
            <person name="Wang L."/>
            <person name="Zhang D.-F."/>
        </authorList>
    </citation>
    <scope>NUCLEOTIDE SEQUENCE [LARGE SCALE GENOMIC DNA]</scope>
    <source>
        <strain evidence="1 2">WL0002</strain>
    </source>
</reference>
<protein>
    <submittedName>
        <fullName evidence="1">Sarcosine oxidase subunit gamma</fullName>
    </submittedName>
</protein>